<evidence type="ECO:0000256" key="4">
    <source>
        <dbReference type="ARBA" id="ARBA00022801"/>
    </source>
</evidence>
<feature type="active site" description="Proton donor" evidence="6">
    <location>
        <position position="277"/>
    </location>
</feature>
<evidence type="ECO:0000313" key="9">
    <source>
        <dbReference type="EMBL" id="HIZ64554.1"/>
    </source>
</evidence>
<dbReference type="InterPro" id="IPR029018">
    <property type="entry name" value="Hex-like_dom2"/>
</dbReference>
<dbReference type="EC" id="3.2.1.52" evidence="3"/>
<organism evidence="9 10">
    <name type="scientific">Candidatus Blautia pullicola</name>
    <dbReference type="NCBI Taxonomy" id="2838498"/>
    <lineage>
        <taxon>Bacteria</taxon>
        <taxon>Bacillati</taxon>
        <taxon>Bacillota</taxon>
        <taxon>Clostridia</taxon>
        <taxon>Lachnospirales</taxon>
        <taxon>Lachnospiraceae</taxon>
        <taxon>Blautia</taxon>
    </lineage>
</organism>
<dbReference type="PANTHER" id="PTHR22600:SF57">
    <property type="entry name" value="BETA-N-ACETYLHEXOSAMINIDASE"/>
    <property type="match status" value="1"/>
</dbReference>
<dbReference type="SUPFAM" id="SSF55545">
    <property type="entry name" value="beta-N-acetylhexosaminidase-like domain"/>
    <property type="match status" value="1"/>
</dbReference>
<dbReference type="Proteomes" id="UP000824056">
    <property type="component" value="Unassembled WGS sequence"/>
</dbReference>
<dbReference type="Gene3D" id="3.20.20.80">
    <property type="entry name" value="Glycosidases"/>
    <property type="match status" value="1"/>
</dbReference>
<protein>
    <recommendedName>
        <fullName evidence="3">beta-N-acetylhexosaminidase</fullName>
        <ecNumber evidence="3">3.2.1.52</ecNumber>
    </recommendedName>
</protein>
<dbReference type="GO" id="GO:0005975">
    <property type="term" value="P:carbohydrate metabolic process"/>
    <property type="evidence" value="ECO:0007669"/>
    <property type="project" value="InterPro"/>
</dbReference>
<dbReference type="GO" id="GO:0004563">
    <property type="term" value="F:beta-N-acetylhexosaminidase activity"/>
    <property type="evidence" value="ECO:0007669"/>
    <property type="project" value="UniProtKB-EC"/>
</dbReference>
<dbReference type="PRINTS" id="PR00738">
    <property type="entry name" value="GLHYDRLASE20"/>
</dbReference>
<sequence>MYHLYPQPVKQSFPEGYLPPAGSFHLQTAPSIQEECKAAGYFPEKDLAFLCCSAPEASQSSLSITVEKQDMHREGYELSVSPEGIRICTAGAAGLFYAVGALKQLSHQCFPRLPFAEITDFPALELRGIMVDIGRNKIPSMETMYALLDKFSLMRINHVEFYQEGYCYAYSNYPYLFTDDTPVTPEEFQALDAYAKSRFIDLVPNQNVLGHMDQWLATPQLNHLAECEDGFIFENIYWRPPMTLDPKDPESLAFVTQMLDDLLENFSSSYVNVNMDEPFELGKGKNKEEAQNQGSSRLYLDYVWKINDYCRKKGLKMMMWGDQVLENPDSVSALPKDIMLLDWIYEGEARFETHAKLMQSTGLDYCLCPGSSSWGALTGRSDNMLENIKDAVSCACRYGGKGILLTDWGDLGHWQYISSSYPAFALAGLYAWSGSQASQDNAAWFCNCFIYMDETRQAYKTAYDLGNYYHYEHAPLYNTTLSFAVMSSKYTFDTLEEFDNKVQRLLTLSANIAKTNHIPYKEPVIRLDYQGLQAYLDKLEERISSLKLGCREGSLILEEMKNSIRMIRHGSMLYHSLTFHREDKDVLKEDLQSLLTQLEKLLPIHYELWMARNRRGGFSKSTAHMQHLLKFYRKQLKELS</sequence>
<feature type="domain" description="Glycoside hydrolase family 20 catalytic" evidence="7">
    <location>
        <begin position="126"/>
        <end position="369"/>
    </location>
</feature>
<keyword evidence="5" id="KW-0326">Glycosidase</keyword>
<comment type="similarity">
    <text evidence="2">Belongs to the glycosyl hydrolase 20 family.</text>
</comment>
<keyword evidence="4" id="KW-0378">Hydrolase</keyword>
<accession>A0A9D2JSR8</accession>
<evidence type="ECO:0000259" key="8">
    <source>
        <dbReference type="Pfam" id="PF02838"/>
    </source>
</evidence>
<reference evidence="9" key="2">
    <citation type="submission" date="2021-04" db="EMBL/GenBank/DDBJ databases">
        <authorList>
            <person name="Gilroy R."/>
        </authorList>
    </citation>
    <scope>NUCLEOTIDE SEQUENCE</scope>
    <source>
        <strain evidence="9">1068</strain>
    </source>
</reference>
<dbReference type="InterPro" id="IPR025705">
    <property type="entry name" value="Beta_hexosaminidase_sua/sub"/>
</dbReference>
<dbReference type="Gene3D" id="3.30.379.10">
    <property type="entry name" value="Chitobiase/beta-hexosaminidase domain 2-like"/>
    <property type="match status" value="1"/>
</dbReference>
<name>A0A9D2JSR8_9FIRM</name>
<dbReference type="InterPro" id="IPR017853">
    <property type="entry name" value="GH"/>
</dbReference>
<evidence type="ECO:0000256" key="6">
    <source>
        <dbReference type="PIRSR" id="PIRSR625705-1"/>
    </source>
</evidence>
<evidence type="ECO:0000256" key="1">
    <source>
        <dbReference type="ARBA" id="ARBA00001231"/>
    </source>
</evidence>
<proteinExistence type="inferred from homology"/>
<dbReference type="CDD" id="cd06565">
    <property type="entry name" value="GH20_GcnA-like"/>
    <property type="match status" value="1"/>
</dbReference>
<dbReference type="GO" id="GO:0030203">
    <property type="term" value="P:glycosaminoglycan metabolic process"/>
    <property type="evidence" value="ECO:0007669"/>
    <property type="project" value="TreeGrafter"/>
</dbReference>
<comment type="caution">
    <text evidence="9">The sequence shown here is derived from an EMBL/GenBank/DDBJ whole genome shotgun (WGS) entry which is preliminary data.</text>
</comment>
<reference evidence="9" key="1">
    <citation type="journal article" date="2021" name="PeerJ">
        <title>Extensive microbial diversity within the chicken gut microbiome revealed by metagenomics and culture.</title>
        <authorList>
            <person name="Gilroy R."/>
            <person name="Ravi A."/>
            <person name="Getino M."/>
            <person name="Pursley I."/>
            <person name="Horton D.L."/>
            <person name="Alikhan N.F."/>
            <person name="Baker D."/>
            <person name="Gharbi K."/>
            <person name="Hall N."/>
            <person name="Watson M."/>
            <person name="Adriaenssens E.M."/>
            <person name="Foster-Nyarko E."/>
            <person name="Jarju S."/>
            <person name="Secka A."/>
            <person name="Antonio M."/>
            <person name="Oren A."/>
            <person name="Chaudhuri R.R."/>
            <person name="La Ragione R."/>
            <person name="Hildebrand F."/>
            <person name="Pallen M.J."/>
        </authorList>
    </citation>
    <scope>NUCLEOTIDE SEQUENCE</scope>
    <source>
        <strain evidence="9">1068</strain>
    </source>
</reference>
<evidence type="ECO:0000313" key="10">
    <source>
        <dbReference type="Proteomes" id="UP000824056"/>
    </source>
</evidence>
<dbReference type="EMBL" id="DXBG01000030">
    <property type="protein sequence ID" value="HIZ64554.1"/>
    <property type="molecule type" value="Genomic_DNA"/>
</dbReference>
<gene>
    <name evidence="9" type="ORF">H9809_01410</name>
</gene>
<dbReference type="PANTHER" id="PTHR22600">
    <property type="entry name" value="BETA-HEXOSAMINIDASE"/>
    <property type="match status" value="1"/>
</dbReference>
<evidence type="ECO:0000256" key="5">
    <source>
        <dbReference type="ARBA" id="ARBA00023295"/>
    </source>
</evidence>
<dbReference type="Pfam" id="PF02838">
    <property type="entry name" value="Glyco_hydro_20b"/>
    <property type="match status" value="1"/>
</dbReference>
<dbReference type="GO" id="GO:0016020">
    <property type="term" value="C:membrane"/>
    <property type="evidence" value="ECO:0007669"/>
    <property type="project" value="TreeGrafter"/>
</dbReference>
<dbReference type="InterPro" id="IPR015882">
    <property type="entry name" value="HEX_bac_N"/>
</dbReference>
<dbReference type="InterPro" id="IPR015883">
    <property type="entry name" value="Glyco_hydro_20_cat"/>
</dbReference>
<evidence type="ECO:0000256" key="2">
    <source>
        <dbReference type="ARBA" id="ARBA00006285"/>
    </source>
</evidence>
<dbReference type="Pfam" id="PF00728">
    <property type="entry name" value="Glyco_hydro_20"/>
    <property type="match status" value="1"/>
</dbReference>
<evidence type="ECO:0000259" key="7">
    <source>
        <dbReference type="Pfam" id="PF00728"/>
    </source>
</evidence>
<comment type="catalytic activity">
    <reaction evidence="1">
        <text>Hydrolysis of terminal non-reducing N-acetyl-D-hexosamine residues in N-acetyl-beta-D-hexosaminides.</text>
        <dbReference type="EC" id="3.2.1.52"/>
    </reaction>
</comment>
<evidence type="ECO:0000256" key="3">
    <source>
        <dbReference type="ARBA" id="ARBA00012663"/>
    </source>
</evidence>
<dbReference type="SUPFAM" id="SSF51445">
    <property type="entry name" value="(Trans)glycosidases"/>
    <property type="match status" value="1"/>
</dbReference>
<dbReference type="AlphaFoldDB" id="A0A9D2JSR8"/>
<feature type="domain" description="Beta-hexosaminidase bacterial type N-terminal" evidence="8">
    <location>
        <begin position="3"/>
        <end position="120"/>
    </location>
</feature>